<keyword evidence="3 8" id="KW-0235">DNA replication</keyword>
<comment type="caution">
    <text evidence="8">Lacks conserved residue(s) required for the propagation of feature annotation.</text>
</comment>
<evidence type="ECO:0000256" key="11">
    <source>
        <dbReference type="RuleBase" id="RU004227"/>
    </source>
</evidence>
<dbReference type="InterPro" id="IPR013159">
    <property type="entry name" value="DnaA_C"/>
</dbReference>
<comment type="similarity">
    <text evidence="1 8 11">Belongs to the DnaA family.</text>
</comment>
<comment type="subunit">
    <text evidence="8">Oligomerizes as a right-handed, spiral filament on DNA at oriC.</text>
</comment>
<evidence type="ECO:0000256" key="4">
    <source>
        <dbReference type="ARBA" id="ARBA00022741"/>
    </source>
</evidence>
<evidence type="ECO:0000256" key="1">
    <source>
        <dbReference type="ARBA" id="ARBA00006583"/>
    </source>
</evidence>
<evidence type="ECO:0000256" key="8">
    <source>
        <dbReference type="HAMAP-Rule" id="MF_00377"/>
    </source>
</evidence>
<feature type="binding site" evidence="8">
    <location>
        <position position="158"/>
    </location>
    <ligand>
        <name>ATP</name>
        <dbReference type="ChEBI" id="CHEBI:30616"/>
    </ligand>
</feature>
<keyword evidence="5 8" id="KW-0067">ATP-binding</keyword>
<dbReference type="SMART" id="SM00760">
    <property type="entry name" value="Bac_DnaA_C"/>
    <property type="match status" value="1"/>
</dbReference>
<feature type="binding site" evidence="8">
    <location>
        <position position="161"/>
    </location>
    <ligand>
        <name>ATP</name>
        <dbReference type="ChEBI" id="CHEBI:30616"/>
    </ligand>
</feature>
<dbReference type="InterPro" id="IPR013317">
    <property type="entry name" value="DnaA_dom"/>
</dbReference>
<feature type="domain" description="AAA+ ATPase" evidence="12">
    <location>
        <begin position="147"/>
        <end position="283"/>
    </location>
</feature>
<keyword evidence="2 8" id="KW-0963">Cytoplasm</keyword>
<dbReference type="SUPFAM" id="SSF48295">
    <property type="entry name" value="TrpR-like"/>
    <property type="match status" value="1"/>
</dbReference>
<dbReference type="HAMAP" id="MF_00377">
    <property type="entry name" value="DnaA_bact"/>
    <property type="match status" value="1"/>
</dbReference>
<keyword evidence="6 8" id="KW-0446">Lipid-binding</keyword>
<organism evidence="14 15">
    <name type="scientific">Candidatus Methylacidiphilum infernorum</name>
    <dbReference type="NCBI Taxonomy" id="511746"/>
    <lineage>
        <taxon>Bacteria</taxon>
        <taxon>Pseudomonadati</taxon>
        <taxon>Verrucomicrobiota</taxon>
        <taxon>Methylacidiphilae</taxon>
        <taxon>Methylacidiphilales</taxon>
        <taxon>Methylacidiphilaceae</taxon>
        <taxon>Methylacidiphilum (ex Ratnadevi et al. 2023)</taxon>
    </lineage>
</organism>
<dbReference type="CDD" id="cd00009">
    <property type="entry name" value="AAA"/>
    <property type="match status" value="1"/>
</dbReference>
<proteinExistence type="inferred from homology"/>
<dbReference type="EMBL" id="CP065956">
    <property type="protein sequence ID" value="QSR85976.1"/>
    <property type="molecule type" value="Genomic_DNA"/>
</dbReference>
<evidence type="ECO:0000256" key="2">
    <source>
        <dbReference type="ARBA" id="ARBA00022490"/>
    </source>
</evidence>
<protein>
    <recommendedName>
        <fullName evidence="8 9">Chromosomal replication initiator protein DnaA</fullName>
    </recommendedName>
</protein>
<dbReference type="CDD" id="cd06571">
    <property type="entry name" value="Bac_DnaA_C"/>
    <property type="match status" value="1"/>
</dbReference>
<evidence type="ECO:0000256" key="7">
    <source>
        <dbReference type="ARBA" id="ARBA00023125"/>
    </source>
</evidence>
<dbReference type="Gene3D" id="1.10.1750.10">
    <property type="match status" value="1"/>
</dbReference>
<evidence type="ECO:0000256" key="10">
    <source>
        <dbReference type="RuleBase" id="RU000577"/>
    </source>
</evidence>
<dbReference type="PRINTS" id="PR00051">
    <property type="entry name" value="DNAA"/>
</dbReference>
<dbReference type="InterPro" id="IPR003593">
    <property type="entry name" value="AAA+_ATPase"/>
</dbReference>
<reference evidence="14 15" key="1">
    <citation type="submission" date="2020-12" db="EMBL/GenBank/DDBJ databases">
        <authorList>
            <person name="Awala S.I."/>
            <person name="Gwak J.-H."/>
            <person name="Kim S.-J."/>
            <person name="Rhee S.-K."/>
        </authorList>
    </citation>
    <scope>NUCLEOTIDE SEQUENCE [LARGE SCALE GENOMIC DNA]</scope>
    <source>
        <strain evidence="14 15">IT5</strain>
    </source>
</reference>
<evidence type="ECO:0000256" key="6">
    <source>
        <dbReference type="ARBA" id="ARBA00023121"/>
    </source>
</evidence>
<comment type="domain">
    <text evidence="8">Domain I is involved in oligomerization and binding regulators, domain II is flexibile and of varying length in different bacteria, domain III forms the AAA+ region, while domain IV binds dsDNA.</text>
</comment>
<dbReference type="InterPro" id="IPR027417">
    <property type="entry name" value="P-loop_NTPase"/>
</dbReference>
<evidence type="ECO:0000259" key="13">
    <source>
        <dbReference type="SMART" id="SM00760"/>
    </source>
</evidence>
<dbReference type="NCBIfam" id="TIGR00362">
    <property type="entry name" value="DnaA"/>
    <property type="match status" value="1"/>
</dbReference>
<dbReference type="Gene3D" id="3.30.300.180">
    <property type="match status" value="1"/>
</dbReference>
<dbReference type="RefSeq" id="WP_206843704.1">
    <property type="nucleotide sequence ID" value="NZ_CP065956.1"/>
</dbReference>
<dbReference type="Pfam" id="PF00308">
    <property type="entry name" value="Bac_DnaA"/>
    <property type="match status" value="1"/>
</dbReference>
<dbReference type="PANTHER" id="PTHR30050">
    <property type="entry name" value="CHROMOSOMAL REPLICATION INITIATOR PROTEIN DNAA"/>
    <property type="match status" value="1"/>
</dbReference>
<dbReference type="Pfam" id="PF08299">
    <property type="entry name" value="Bac_DnaA_C"/>
    <property type="match status" value="1"/>
</dbReference>
<feature type="binding site" evidence="8">
    <location>
        <position position="162"/>
    </location>
    <ligand>
        <name>ATP</name>
        <dbReference type="ChEBI" id="CHEBI:30616"/>
    </ligand>
</feature>
<gene>
    <name evidence="8 14" type="primary">dnaA</name>
    <name evidence="14" type="ORF">EM20IM_05505</name>
</gene>
<dbReference type="PANTHER" id="PTHR30050:SF2">
    <property type="entry name" value="CHROMOSOMAL REPLICATION INITIATOR PROTEIN DNAA"/>
    <property type="match status" value="1"/>
</dbReference>
<comment type="subcellular location">
    <subcellularLocation>
        <location evidence="8">Cytoplasm</location>
    </subcellularLocation>
</comment>
<evidence type="ECO:0000259" key="12">
    <source>
        <dbReference type="SMART" id="SM00382"/>
    </source>
</evidence>
<evidence type="ECO:0000256" key="5">
    <source>
        <dbReference type="ARBA" id="ARBA00022840"/>
    </source>
</evidence>
<name>A0ABX7PTP1_9BACT</name>
<feature type="region of interest" description="Domain IV, binds dsDNA" evidence="8">
    <location>
        <begin position="331"/>
        <end position="454"/>
    </location>
</feature>
<dbReference type="InterPro" id="IPR001957">
    <property type="entry name" value="Chromosome_initiator_DnaA"/>
</dbReference>
<keyword evidence="15" id="KW-1185">Reference proteome</keyword>
<dbReference type="InterPro" id="IPR010921">
    <property type="entry name" value="Trp_repressor/repl_initiator"/>
</dbReference>
<dbReference type="SUPFAM" id="SSF52540">
    <property type="entry name" value="P-loop containing nucleoside triphosphate hydrolases"/>
    <property type="match status" value="1"/>
</dbReference>
<dbReference type="SMART" id="SM00382">
    <property type="entry name" value="AAA"/>
    <property type="match status" value="1"/>
</dbReference>
<feature type="region of interest" description="Domain III, AAA+ region" evidence="8">
    <location>
        <begin position="114"/>
        <end position="330"/>
    </location>
</feature>
<evidence type="ECO:0000256" key="9">
    <source>
        <dbReference type="NCBIfam" id="TIGR00362"/>
    </source>
</evidence>
<keyword evidence="7 8" id="KW-0238">DNA-binding</keyword>
<dbReference type="Proteomes" id="UP000663088">
    <property type="component" value="Chromosome"/>
</dbReference>
<feature type="domain" description="Chromosomal replication initiator DnaA C-terminal" evidence="13">
    <location>
        <begin position="360"/>
        <end position="429"/>
    </location>
</feature>
<dbReference type="Pfam" id="PF11638">
    <property type="entry name" value="DnaA_N"/>
    <property type="match status" value="1"/>
</dbReference>
<accession>A0ABX7PTP1</accession>
<dbReference type="InterPro" id="IPR024633">
    <property type="entry name" value="DnaA_N_dom"/>
</dbReference>
<keyword evidence="4 8" id="KW-0547">Nucleotide-binding</keyword>
<sequence length="454" mass="51520">MNKLKTDLNLIWNDICLELQKVISKEAIEKWFAPIELLSIENDQLLLKAPDPIYQYWIEENYLSQLIGASFRILAKNPKIIFAQESPGKGEKATGKKIKSLSREDKSSIFESKGLNSKFSFENFVVGPNSEFAAAAAKAVAESPAKAYNPLFLYGKVGLGKTHLMQAIGNHIVEKNKWILVQYVTSEQFTNEFIEAIQKGSLSQFRKKYRQIDVLLIDDIQFLAGKERSQEEFFHTFNCLFDGSKQIVLSGDEAPSSLQNLEKRLISRFEWGLTAEILPPGIEVRLAILKHKLKNYSLSIDEKILEFIAERIKTNVRQLEGALNRLCAYASIHKEGKITLEETQSLLKDLISLQPSKTITIEMIQKRVCEAYDIRFSDMVSKRRISSIALPRMVAMYLARKLTNLSLSQIGENFGGRDHGTVLHAQRTISEKMSKDPDLAQLIKKITEQLTSSQ</sequence>
<feature type="binding site" evidence="8">
    <location>
        <position position="160"/>
    </location>
    <ligand>
        <name>ATP</name>
        <dbReference type="ChEBI" id="CHEBI:30616"/>
    </ligand>
</feature>
<feature type="region of interest" description="Domain I, interacts with DnaA modulators" evidence="8">
    <location>
        <begin position="1"/>
        <end position="107"/>
    </location>
</feature>
<dbReference type="Gene3D" id="1.10.8.60">
    <property type="match status" value="1"/>
</dbReference>
<evidence type="ECO:0000313" key="15">
    <source>
        <dbReference type="Proteomes" id="UP000663088"/>
    </source>
</evidence>
<evidence type="ECO:0000256" key="3">
    <source>
        <dbReference type="ARBA" id="ARBA00022705"/>
    </source>
</evidence>
<evidence type="ECO:0000313" key="14">
    <source>
        <dbReference type="EMBL" id="QSR85976.1"/>
    </source>
</evidence>
<dbReference type="Gene3D" id="3.40.50.300">
    <property type="entry name" value="P-loop containing nucleotide triphosphate hydrolases"/>
    <property type="match status" value="1"/>
</dbReference>
<dbReference type="InterPro" id="IPR020591">
    <property type="entry name" value="Chromosome_initiator_DnaA-like"/>
</dbReference>
<comment type="function">
    <text evidence="8 10">Plays an essential role in the initiation and regulation of chromosomal replication. ATP-DnaA binds to the origin of replication (oriC) to initiate formation of the DNA replication initiation complex once per cell cycle. Binds the DnaA box (a 9 base pair repeat at the origin) and separates the double-stranded (ds)DNA. Forms a right-handed helical filament on oriC DNA; dsDNA binds to the exterior of the filament while single-stranded (ss)DNA is stabiized in the filament's interior. The ATP-DnaA-oriC complex binds and stabilizes one strand of the AT-rich DNA unwinding element (DUE), permitting loading of DNA polymerase. After initiation quickly degrades to an ADP-DnaA complex that is not apt for DNA replication. Binds acidic phospholipids.</text>
</comment>
<dbReference type="InterPro" id="IPR038454">
    <property type="entry name" value="DnaA_N_sf"/>
</dbReference>